<evidence type="ECO:0000313" key="1">
    <source>
        <dbReference type="EMBL" id="KAH7902832.1"/>
    </source>
</evidence>
<protein>
    <submittedName>
        <fullName evidence="1">Uncharacterized protein</fullName>
    </submittedName>
</protein>
<reference evidence="1" key="1">
    <citation type="journal article" date="2021" name="New Phytol.">
        <title>Evolutionary innovations through gain and loss of genes in the ectomycorrhizal Boletales.</title>
        <authorList>
            <person name="Wu G."/>
            <person name="Miyauchi S."/>
            <person name="Morin E."/>
            <person name="Kuo A."/>
            <person name="Drula E."/>
            <person name="Varga T."/>
            <person name="Kohler A."/>
            <person name="Feng B."/>
            <person name="Cao Y."/>
            <person name="Lipzen A."/>
            <person name="Daum C."/>
            <person name="Hundley H."/>
            <person name="Pangilinan J."/>
            <person name="Johnson J."/>
            <person name="Barry K."/>
            <person name="LaButti K."/>
            <person name="Ng V."/>
            <person name="Ahrendt S."/>
            <person name="Min B."/>
            <person name="Choi I.G."/>
            <person name="Park H."/>
            <person name="Plett J.M."/>
            <person name="Magnuson J."/>
            <person name="Spatafora J.W."/>
            <person name="Nagy L.G."/>
            <person name="Henrissat B."/>
            <person name="Grigoriev I.V."/>
            <person name="Yang Z.L."/>
            <person name="Xu J."/>
            <person name="Martin F.M."/>
        </authorList>
    </citation>
    <scope>NUCLEOTIDE SEQUENCE</scope>
    <source>
        <strain evidence="1">ATCC 28755</strain>
    </source>
</reference>
<proteinExistence type="predicted"/>
<gene>
    <name evidence="1" type="ORF">BJ138DRAFT_1021471</name>
</gene>
<name>A0ACB7ZPS6_9AGAM</name>
<comment type="caution">
    <text evidence="1">The sequence shown here is derived from an EMBL/GenBank/DDBJ whole genome shotgun (WGS) entry which is preliminary data.</text>
</comment>
<dbReference type="Proteomes" id="UP000790377">
    <property type="component" value="Unassembled WGS sequence"/>
</dbReference>
<accession>A0ACB7ZPS6</accession>
<organism evidence="1 2">
    <name type="scientific">Hygrophoropsis aurantiaca</name>
    <dbReference type="NCBI Taxonomy" id="72124"/>
    <lineage>
        <taxon>Eukaryota</taxon>
        <taxon>Fungi</taxon>
        <taxon>Dikarya</taxon>
        <taxon>Basidiomycota</taxon>
        <taxon>Agaricomycotina</taxon>
        <taxon>Agaricomycetes</taxon>
        <taxon>Agaricomycetidae</taxon>
        <taxon>Boletales</taxon>
        <taxon>Coniophorineae</taxon>
        <taxon>Hygrophoropsidaceae</taxon>
        <taxon>Hygrophoropsis</taxon>
    </lineage>
</organism>
<dbReference type="EMBL" id="MU269482">
    <property type="protein sequence ID" value="KAH7902832.1"/>
    <property type="molecule type" value="Genomic_DNA"/>
</dbReference>
<keyword evidence="2" id="KW-1185">Reference proteome</keyword>
<sequence length="372" mass="43107">LDSVRASRSIESTAKNRLQYLVFLPGLFHYKMACVDALWRTYLQPKEGRDDENSLYQHVGLLRPDETGKMVTKPGFRRMHDVIHHDLWGSILDCWRLEAQSRNRSWTTLELFGKSEPSWELIVEMSHTIVRKYVANSAGLNKARGRPVSERDKRFENQTLRNRDELLYADLSHAMNAGDIGRVEASFLPWIYIFKDTGKHKYSTHMKRFLVNLNFNYPEGLRKIIQMNLLCNPTGKPNEFRAVDWLVERNNLYTKVIFPGGGPNRTIDNIIKESPLIEVYRHCHVTVENAFHLQYRTLRHSPPDMTKTIQRLTSRIKEKSPHSFKPGHSALRSIPDQMVKGISVMQAQRGVQEEEEEDLNGVAEIEPDDLLA</sequence>
<evidence type="ECO:0000313" key="2">
    <source>
        <dbReference type="Proteomes" id="UP000790377"/>
    </source>
</evidence>
<feature type="non-terminal residue" evidence="1">
    <location>
        <position position="1"/>
    </location>
</feature>